<dbReference type="GO" id="GO:0003676">
    <property type="term" value="F:nucleic acid binding"/>
    <property type="evidence" value="ECO:0007669"/>
    <property type="project" value="InterPro"/>
</dbReference>
<dbReference type="AlphaFoldDB" id="A0A0T5ZXX3"/>
<protein>
    <submittedName>
        <fullName evidence="10">Putative DEAD/DEAH box helicase domain protein</fullName>
    </submittedName>
</protein>
<organism evidence="10 11">
    <name type="scientific">candidate division WWE3 bacterium CSP1-7</name>
    <dbReference type="NCBI Taxonomy" id="1576480"/>
    <lineage>
        <taxon>Bacteria</taxon>
        <taxon>Katanobacteria</taxon>
    </lineage>
</organism>
<dbReference type="PROSITE" id="PS51195">
    <property type="entry name" value="Q_MOTIF"/>
    <property type="match status" value="1"/>
</dbReference>
<dbReference type="GO" id="GO:0005524">
    <property type="term" value="F:ATP binding"/>
    <property type="evidence" value="ECO:0007669"/>
    <property type="project" value="UniProtKB-KW"/>
</dbReference>
<dbReference type="GO" id="GO:0005829">
    <property type="term" value="C:cytosol"/>
    <property type="evidence" value="ECO:0007669"/>
    <property type="project" value="TreeGrafter"/>
</dbReference>
<dbReference type="SMART" id="SM00490">
    <property type="entry name" value="HELICc"/>
    <property type="match status" value="1"/>
</dbReference>
<evidence type="ECO:0000259" key="7">
    <source>
        <dbReference type="PROSITE" id="PS51192"/>
    </source>
</evidence>
<dbReference type="SUPFAM" id="SSF52540">
    <property type="entry name" value="P-loop containing nucleoside triphosphate hydrolases"/>
    <property type="match status" value="1"/>
</dbReference>
<dbReference type="Proteomes" id="UP000051297">
    <property type="component" value="Unassembled WGS sequence"/>
</dbReference>
<dbReference type="PANTHER" id="PTHR47959:SF13">
    <property type="entry name" value="ATP-DEPENDENT RNA HELICASE RHLE"/>
    <property type="match status" value="1"/>
</dbReference>
<dbReference type="PROSITE" id="PS51192">
    <property type="entry name" value="HELICASE_ATP_BIND_1"/>
    <property type="match status" value="1"/>
</dbReference>
<proteinExistence type="inferred from homology"/>
<evidence type="ECO:0000256" key="3">
    <source>
        <dbReference type="ARBA" id="ARBA00022806"/>
    </source>
</evidence>
<dbReference type="EMBL" id="LDXK01000001">
    <property type="protein sequence ID" value="KRT67651.1"/>
    <property type="molecule type" value="Genomic_DNA"/>
</dbReference>
<dbReference type="STRING" id="1576480.XU08_C0001G0059"/>
<keyword evidence="2" id="KW-0378">Hydrolase</keyword>
<feature type="short sequence motif" description="Q motif" evidence="6">
    <location>
        <begin position="57"/>
        <end position="85"/>
    </location>
</feature>
<keyword evidence="3 10" id="KW-0347">Helicase</keyword>
<dbReference type="GO" id="GO:0003724">
    <property type="term" value="F:RNA helicase activity"/>
    <property type="evidence" value="ECO:0007669"/>
    <property type="project" value="InterPro"/>
</dbReference>
<comment type="caution">
    <text evidence="10">The sequence shown here is derived from an EMBL/GenBank/DDBJ whole genome shotgun (WGS) entry which is preliminary data.</text>
</comment>
<dbReference type="InterPro" id="IPR044742">
    <property type="entry name" value="DEAD/DEAH_RhlB"/>
</dbReference>
<evidence type="ECO:0000259" key="8">
    <source>
        <dbReference type="PROSITE" id="PS51194"/>
    </source>
</evidence>
<dbReference type="InterPro" id="IPR027417">
    <property type="entry name" value="P-loop_NTPase"/>
</dbReference>
<sequence>MRHYSRRPRKQNIGGPKAFYNGRPIRFPRDQGAYINPERFINKALVQADQADFVPQHQFKDFPLEERLQLNIKARGYTDPTPIQDAAIQPILEGKDLIGLANTGSGKTAAFLLPILHHLRQFPYQEAAVLVLVPTRELAAQIDEEFKVFAWGLKLYSALCVGGASINRQIAALNRRPQVIIGTPGRLTDLFDRGVLRLDGIRILVLDEVDRMLDMGFIREIRFLIAQLPRERQSLCFSATMPTEIEQLMREMMVNPVTVSVKTGLTSEFIEQDVIQASSKEQKIEILNGLLHQPDFEKVLVFGRTKWGVQELADSLSALGHSTESIHGNKSQPQRQRALRSFKENRVKVLIATDVAARGLDIPDVSHVINFDQPNTYNDYIHRIGRTARAGKQGKALTFVSS</sequence>
<dbReference type="InterPro" id="IPR050079">
    <property type="entry name" value="DEAD_box_RNA_helicase"/>
</dbReference>
<name>A0A0T5ZXX3_UNCKA</name>
<dbReference type="Pfam" id="PF00270">
    <property type="entry name" value="DEAD"/>
    <property type="match status" value="1"/>
</dbReference>
<evidence type="ECO:0000256" key="6">
    <source>
        <dbReference type="PROSITE-ProRule" id="PRU00552"/>
    </source>
</evidence>
<keyword evidence="1" id="KW-0547">Nucleotide-binding</keyword>
<keyword evidence="4" id="KW-0067">ATP-binding</keyword>
<evidence type="ECO:0000259" key="9">
    <source>
        <dbReference type="PROSITE" id="PS51195"/>
    </source>
</evidence>
<dbReference type="SMART" id="SM00487">
    <property type="entry name" value="DEXDc"/>
    <property type="match status" value="1"/>
</dbReference>
<gene>
    <name evidence="10" type="ORF">XU08_C0001G0059</name>
</gene>
<dbReference type="InterPro" id="IPR014014">
    <property type="entry name" value="RNA_helicase_DEAD_Q_motif"/>
</dbReference>
<feature type="domain" description="DEAD-box RNA helicase Q" evidence="9">
    <location>
        <begin position="57"/>
        <end position="85"/>
    </location>
</feature>
<dbReference type="CDD" id="cd18787">
    <property type="entry name" value="SF2_C_DEAD"/>
    <property type="match status" value="1"/>
</dbReference>
<dbReference type="PATRIC" id="fig|1576480.3.peg.60"/>
<dbReference type="PANTHER" id="PTHR47959">
    <property type="entry name" value="ATP-DEPENDENT RNA HELICASE RHLE-RELATED"/>
    <property type="match status" value="1"/>
</dbReference>
<feature type="domain" description="Helicase ATP-binding" evidence="7">
    <location>
        <begin position="88"/>
        <end position="259"/>
    </location>
</feature>
<dbReference type="CDD" id="cd00268">
    <property type="entry name" value="DEADc"/>
    <property type="match status" value="1"/>
</dbReference>
<dbReference type="InterPro" id="IPR014001">
    <property type="entry name" value="Helicase_ATP-bd"/>
</dbReference>
<evidence type="ECO:0000256" key="1">
    <source>
        <dbReference type="ARBA" id="ARBA00022741"/>
    </source>
</evidence>
<accession>A0A0T5ZXX3</accession>
<dbReference type="Gene3D" id="3.40.50.300">
    <property type="entry name" value="P-loop containing nucleotide triphosphate hydrolases"/>
    <property type="match status" value="2"/>
</dbReference>
<comment type="similarity">
    <text evidence="5">Belongs to the DEAD box helicase family.</text>
</comment>
<evidence type="ECO:0000256" key="4">
    <source>
        <dbReference type="ARBA" id="ARBA00022840"/>
    </source>
</evidence>
<feature type="domain" description="Helicase C-terminal" evidence="8">
    <location>
        <begin position="269"/>
        <end position="402"/>
    </location>
</feature>
<evidence type="ECO:0000256" key="2">
    <source>
        <dbReference type="ARBA" id="ARBA00022801"/>
    </source>
</evidence>
<dbReference type="InterPro" id="IPR011545">
    <property type="entry name" value="DEAD/DEAH_box_helicase_dom"/>
</dbReference>
<reference evidence="10 11" key="1">
    <citation type="submission" date="2015-05" db="EMBL/GenBank/DDBJ databases">
        <title>Critical biogeochemical functions in the subsurface are associated with bacteria from new phyla and little studied lineages.</title>
        <authorList>
            <person name="Hug L.A."/>
            <person name="Thomas B.C."/>
            <person name="Sharon I."/>
            <person name="Brown C.T."/>
            <person name="Sharma R."/>
            <person name="Hettich R.L."/>
            <person name="Wilkins M.J."/>
            <person name="Williams K.H."/>
            <person name="Singh A."/>
            <person name="Banfield J.F."/>
        </authorList>
    </citation>
    <scope>NUCLEOTIDE SEQUENCE [LARGE SCALE GENOMIC DNA]</scope>
    <source>
        <strain evidence="10">CSP1-7</strain>
    </source>
</reference>
<evidence type="ECO:0000256" key="5">
    <source>
        <dbReference type="ARBA" id="ARBA00038437"/>
    </source>
</evidence>
<dbReference type="InterPro" id="IPR001650">
    <property type="entry name" value="Helicase_C-like"/>
</dbReference>
<evidence type="ECO:0000313" key="10">
    <source>
        <dbReference type="EMBL" id="KRT67651.1"/>
    </source>
</evidence>
<dbReference type="Pfam" id="PF00271">
    <property type="entry name" value="Helicase_C"/>
    <property type="match status" value="1"/>
</dbReference>
<dbReference type="PROSITE" id="PS51194">
    <property type="entry name" value="HELICASE_CTER"/>
    <property type="match status" value="1"/>
</dbReference>
<dbReference type="GO" id="GO:0016787">
    <property type="term" value="F:hydrolase activity"/>
    <property type="evidence" value="ECO:0007669"/>
    <property type="project" value="UniProtKB-KW"/>
</dbReference>
<evidence type="ECO:0000313" key="11">
    <source>
        <dbReference type="Proteomes" id="UP000051297"/>
    </source>
</evidence>